<gene>
    <name evidence="1" type="ORF">BpHYR1_011420</name>
</gene>
<dbReference type="Proteomes" id="UP000276133">
    <property type="component" value="Unassembled WGS sequence"/>
</dbReference>
<dbReference type="AlphaFoldDB" id="A0A3M7SAD9"/>
<comment type="caution">
    <text evidence="1">The sequence shown here is derived from an EMBL/GenBank/DDBJ whole genome shotgun (WGS) entry which is preliminary data.</text>
</comment>
<evidence type="ECO:0000313" key="1">
    <source>
        <dbReference type="EMBL" id="RNA32786.1"/>
    </source>
</evidence>
<accession>A0A3M7SAD9</accession>
<sequence>MTGSLSEIFFVPALMLKNNKHIFNKNSKKLFLSIYLSRKIDICSIVYLSNYVDYFKKIGQQQQKHFY</sequence>
<proteinExistence type="predicted"/>
<protein>
    <submittedName>
        <fullName evidence="1">Uncharacterized protein</fullName>
    </submittedName>
</protein>
<name>A0A3M7SAD9_BRAPC</name>
<reference evidence="1 2" key="1">
    <citation type="journal article" date="2018" name="Sci. Rep.">
        <title>Genomic signatures of local adaptation to the degree of environmental predictability in rotifers.</title>
        <authorList>
            <person name="Franch-Gras L."/>
            <person name="Hahn C."/>
            <person name="Garcia-Roger E.M."/>
            <person name="Carmona M.J."/>
            <person name="Serra M."/>
            <person name="Gomez A."/>
        </authorList>
    </citation>
    <scope>NUCLEOTIDE SEQUENCE [LARGE SCALE GENOMIC DNA]</scope>
    <source>
        <strain evidence="1">HYR1</strain>
    </source>
</reference>
<keyword evidence="2" id="KW-1185">Reference proteome</keyword>
<organism evidence="1 2">
    <name type="scientific">Brachionus plicatilis</name>
    <name type="common">Marine rotifer</name>
    <name type="synonym">Brachionus muelleri</name>
    <dbReference type="NCBI Taxonomy" id="10195"/>
    <lineage>
        <taxon>Eukaryota</taxon>
        <taxon>Metazoa</taxon>
        <taxon>Spiralia</taxon>
        <taxon>Gnathifera</taxon>
        <taxon>Rotifera</taxon>
        <taxon>Eurotatoria</taxon>
        <taxon>Monogononta</taxon>
        <taxon>Pseudotrocha</taxon>
        <taxon>Ploima</taxon>
        <taxon>Brachionidae</taxon>
        <taxon>Brachionus</taxon>
    </lineage>
</organism>
<dbReference type="EMBL" id="REGN01001750">
    <property type="protein sequence ID" value="RNA32786.1"/>
    <property type="molecule type" value="Genomic_DNA"/>
</dbReference>
<evidence type="ECO:0000313" key="2">
    <source>
        <dbReference type="Proteomes" id="UP000276133"/>
    </source>
</evidence>